<feature type="compositionally biased region" description="Polar residues" evidence="4">
    <location>
        <begin position="1391"/>
        <end position="1400"/>
    </location>
</feature>
<dbReference type="InterPro" id="IPR036322">
    <property type="entry name" value="WD40_repeat_dom_sf"/>
</dbReference>
<dbReference type="PROSITE" id="PS50294">
    <property type="entry name" value="WD_REPEATS_REGION"/>
    <property type="match status" value="1"/>
</dbReference>
<dbReference type="Ensembl" id="ENSSMRT00000003755.1">
    <property type="protein sequence ID" value="ENSSMRP00000003150.1"/>
    <property type="gene ID" value="ENSSMRG00000002651.1"/>
</dbReference>
<feature type="compositionally biased region" description="Low complexity" evidence="4">
    <location>
        <begin position="1003"/>
        <end position="1017"/>
    </location>
</feature>
<feature type="compositionally biased region" description="Basic and acidic residues" evidence="4">
    <location>
        <begin position="1294"/>
        <end position="1380"/>
    </location>
</feature>
<dbReference type="SMART" id="SM00320">
    <property type="entry name" value="WD40"/>
    <property type="match status" value="4"/>
</dbReference>
<evidence type="ECO:0000313" key="6">
    <source>
        <dbReference type="Proteomes" id="UP000694421"/>
    </source>
</evidence>
<reference evidence="5" key="2">
    <citation type="submission" date="2025-09" db="UniProtKB">
        <authorList>
            <consortium name="Ensembl"/>
        </authorList>
    </citation>
    <scope>IDENTIFICATION</scope>
</reference>
<dbReference type="SMART" id="SM00705">
    <property type="entry name" value="THEG"/>
    <property type="match status" value="5"/>
</dbReference>
<feature type="repeat" description="WD" evidence="3">
    <location>
        <begin position="277"/>
        <end position="318"/>
    </location>
</feature>
<dbReference type="SUPFAM" id="SSF50978">
    <property type="entry name" value="WD40 repeat-like"/>
    <property type="match status" value="2"/>
</dbReference>
<evidence type="ECO:0000313" key="5">
    <source>
        <dbReference type="Ensembl" id="ENSSMRP00000003150.1"/>
    </source>
</evidence>
<feature type="compositionally biased region" description="Basic and acidic residues" evidence="4">
    <location>
        <begin position="1222"/>
        <end position="1286"/>
    </location>
</feature>
<feature type="region of interest" description="Disordered" evidence="4">
    <location>
        <begin position="2108"/>
        <end position="2227"/>
    </location>
</feature>
<dbReference type="OMA" id="VVPLPWQ"/>
<feature type="region of interest" description="Disordered" evidence="4">
    <location>
        <begin position="1906"/>
        <end position="1926"/>
    </location>
</feature>
<keyword evidence="6" id="KW-1185">Reference proteome</keyword>
<evidence type="ECO:0000256" key="2">
    <source>
        <dbReference type="ARBA" id="ARBA00022737"/>
    </source>
</evidence>
<feature type="region of interest" description="Disordered" evidence="4">
    <location>
        <begin position="1841"/>
        <end position="1864"/>
    </location>
</feature>
<keyword evidence="1 3" id="KW-0853">WD repeat</keyword>
<dbReference type="InterPro" id="IPR019775">
    <property type="entry name" value="WD40_repeat_CS"/>
</dbReference>
<feature type="compositionally biased region" description="Low complexity" evidence="4">
    <location>
        <begin position="1855"/>
        <end position="1864"/>
    </location>
</feature>
<evidence type="ECO:0000256" key="3">
    <source>
        <dbReference type="PROSITE-ProRule" id="PRU00221"/>
    </source>
</evidence>
<dbReference type="Pfam" id="PF00400">
    <property type="entry name" value="WD40"/>
    <property type="match status" value="2"/>
</dbReference>
<protein>
    <recommendedName>
        <fullName evidence="7">WD repeat-containing protein 87</fullName>
    </recommendedName>
</protein>
<dbReference type="PANTHER" id="PTHR45532">
    <property type="entry name" value="WD REPEAT-CONTAINING PROTEIN 97"/>
    <property type="match status" value="1"/>
</dbReference>
<dbReference type="PROSITE" id="PS50082">
    <property type="entry name" value="WD_REPEATS_2"/>
    <property type="match status" value="2"/>
</dbReference>
<feature type="compositionally biased region" description="Basic and acidic residues" evidence="4">
    <location>
        <begin position="1841"/>
        <end position="1853"/>
    </location>
</feature>
<dbReference type="Gene3D" id="2.130.10.10">
    <property type="entry name" value="YVTN repeat-like/Quinoprotein amine dehydrogenase"/>
    <property type="match status" value="2"/>
</dbReference>
<feature type="compositionally biased region" description="Basic and acidic residues" evidence="4">
    <location>
        <begin position="1199"/>
        <end position="1214"/>
    </location>
</feature>
<dbReference type="InterPro" id="IPR015943">
    <property type="entry name" value="WD40/YVTN_repeat-like_dom_sf"/>
</dbReference>
<dbReference type="PROSITE" id="PS00678">
    <property type="entry name" value="WD_REPEATS_1"/>
    <property type="match status" value="1"/>
</dbReference>
<feature type="region of interest" description="Disordered" evidence="4">
    <location>
        <begin position="976"/>
        <end position="1073"/>
    </location>
</feature>
<keyword evidence="2" id="KW-0677">Repeat</keyword>
<reference evidence="5" key="1">
    <citation type="submission" date="2025-08" db="UniProtKB">
        <authorList>
            <consortium name="Ensembl"/>
        </authorList>
    </citation>
    <scope>IDENTIFICATION</scope>
</reference>
<feature type="repeat" description="WD" evidence="3">
    <location>
        <begin position="602"/>
        <end position="635"/>
    </location>
</feature>
<dbReference type="InterPro" id="IPR001680">
    <property type="entry name" value="WD40_rpt"/>
</dbReference>
<evidence type="ECO:0008006" key="7">
    <source>
        <dbReference type="Google" id="ProtNLM"/>
    </source>
</evidence>
<dbReference type="PANTHER" id="PTHR45532:SF4">
    <property type="entry name" value="WD REPEAT-CONTAINING PROTEIN 55 HOMOLOG"/>
    <property type="match status" value="1"/>
</dbReference>
<dbReference type="Proteomes" id="UP000694421">
    <property type="component" value="Unplaced"/>
</dbReference>
<proteinExistence type="predicted"/>
<organism evidence="5 6">
    <name type="scientific">Salvator merianae</name>
    <name type="common">Argentine black and white tegu</name>
    <name type="synonym">Tupinambis merianae</name>
    <dbReference type="NCBI Taxonomy" id="96440"/>
    <lineage>
        <taxon>Eukaryota</taxon>
        <taxon>Metazoa</taxon>
        <taxon>Chordata</taxon>
        <taxon>Craniata</taxon>
        <taxon>Vertebrata</taxon>
        <taxon>Euteleostomi</taxon>
        <taxon>Lepidosauria</taxon>
        <taxon>Squamata</taxon>
        <taxon>Bifurcata</taxon>
        <taxon>Unidentata</taxon>
        <taxon>Episquamata</taxon>
        <taxon>Laterata</taxon>
        <taxon>Teiioidea</taxon>
        <taxon>Teiidae</taxon>
        <taxon>Salvator</taxon>
    </lineage>
</organism>
<sequence>MLKGPVRVVPHWKELQEQLLEKLELQKGPAEAAETLPILLSDRASILFRESSYPSAMPLICSYLADSGAYFASFTWKRSKESKVRVWMFNLEEESSVAEKECSLEEDPRVLLIAHVPCWHLFVAYCEDIHLRFLGDHTQDFKLLSEMISPFSITSMCYSPETGEIVTGAIGMLAFWSFVPGEVPYISVTHKISIENGEFVHFLAVEQERSVLVALCENVIRVYNYLTKAQTQTFQVSQGVSLTCCTVSWIQSTFYTGDLVGDVKVWNFDTGSQMTQFKAHQSAISSIISRSSTHTLMTASLDGMLKEWNLLTCEQLRRVDIGEELFQMQFINDQTFFLRTRYTFSIRTVNNFYQLFNRTKSKLKKLVRIQCRVDKARILARTEDGVIRFLSPVTGEMLFVTWPFQALEKALDYVYDPDREELLVTTGTADIYVLDTTRNPCPIKYILRAADTEDKVLCLAYTCLDLAGRTLSFIFSGYKSGKVRTLTQHLYRMRSRKLHDGNVVALTSISASGHQSYRSRESSYLCSYGLDEYIILSDVFLKKNGLLEVLPLVIIPSTHCRINHLLLIPGYICVLTDQNRVRLWRQAALVPGQKNPFWQETDVMHSTTITSFDYCHALNMLVTGGSDGSVRLWDILGQLLVEFDTSLRFSQVCFANQWGDLVVGCNMDIYFISCVTYLPNKYLSALAGRRMREDVVERPLPFLPNFLLTFDIVFVPKYRQVGKQAMKYERLEPISNHKEVVLEKNIDARPEFAVEYQDLPQEKMHVPAEPPLAPPPYRGLPALEHDLPLLQRIHFQAGRLWPIAPDGYVPNSVIRAQLFPKGTPKALQCSLLSLRQPLPKRKMVRIQLPEWDETEVIEKAWKKKATRSRHAPPSVEGQRRRDLLAEIVSKPWLRHKPSEISLSSVLNTILNLMDDVPYSTYLLCTTTLVQLSESYALPPELKRAAFMRLMQDTKHKEVSEDLGEELGKSVQFAALQRASPEDKKEHVPATVGMPGTPGPPGTPTTHATQATQATHATQDMPTAHTTHAMPAKPKQDGSPLQAKVGELEHLQLPPPEPPSSLIDPKQRYSPDKSKWRSDLYKLMMLRIAPAVEGRTVTQDLLASAKCALSGRSMSWEAFASAAFPLVSSPEEITAETAKWQKYVEDLLRSPSWLSASEESLESVLAVKGRDSESDLERGDASQEKAGRGQGEAAEETEAPTEKKAEGKASKEPRTALRKKARKMTDREGKAAERLAKAGAEKEAETSREKVRGLLPKDREQEVSREKLPAFLPKAKEQEGVKGKESSETAARAARQREAAKGREAELAKGREREPEAAPPRREPPRGFQAREHGPARARELDAVQRKDREAARRRAEEPKEKRAEEEGKEPARGSDGEARARAKATKALLTDSDQQVPTATESVLAEMRAEAKERMLAELKDRAMAEAQRIALSEVKEKALAEARLLALSEARERALIKARKRAIAEQWEKILAEARKSAQQEVMELALAKAREAAYAEGGQVSEERIWELARAQAAEMAEARAKEIALAAAIEVDEQRVLELAEAEGLDLDEARVLELAEARAQALAEERTQALAEERFLELAEERKKQLLVDEEGQGTGESQDLLYEEEGMWEDLREESFSFLSEEEKEALLFAMWQEEEQAAEEELDLSAQAQLLLDILTKPEKLQASDSTNFQRLFQAATLLQAPPTADAEGLAETLLKKAEEILEEGKEQAGSASVWQELREALEARQPWHTDPSEFAGKMRDLQKTALTMLRARNLKQQLQREAMKKAWWEKAEKEWVEDEGRIKGKRDWLGKRFREAFGKWQAQQEKSERERLELKRHQKRLQFRARPIVLAISRRDRDRERKKESEQEQAAAAAAAAAAEELAAEEETAARLARQRQRKLTWSLAVRRDRAWKSIVQLEEEEQPQAQPQASERLPQLSRPKSYRLPKDSLYKTTKAAVRVHRKKLRRKGRQHIFHLDEDREVDWEKFTKLYQSLLSLKMVEGGVGSLAWQEKSSRLLDIYGMSNPLIRAMIRQALMGDHRQRKYVRGVPLRLRKAQANLGERILSEIIHHGTCQQHGPPALHGVIPLSYQNNVQTFQIQGVARFGALSLSWKAFCTRGKLPREGDSARAQKHSLAPSAAKEGELRIPSCSSPGLSLPVRAGHAPADGSRRGCPGGQGWTAGAAQNKRSVRPRSCRPPRRARAKRTIPSLARPVGRPARKEAAEGRRRAPCSWDAAAAPLR</sequence>
<feature type="compositionally biased region" description="Basic and acidic residues" evidence="4">
    <location>
        <begin position="1167"/>
        <end position="1186"/>
    </location>
</feature>
<name>A0A8D0AZV3_SALMN</name>
<evidence type="ECO:0000256" key="4">
    <source>
        <dbReference type="SAM" id="MobiDB-lite"/>
    </source>
</evidence>
<feature type="compositionally biased region" description="Basic and acidic residues" evidence="4">
    <location>
        <begin position="2204"/>
        <end position="2213"/>
    </location>
</feature>
<feature type="region of interest" description="Disordered" evidence="4">
    <location>
        <begin position="1164"/>
        <end position="1400"/>
    </location>
</feature>
<feature type="compositionally biased region" description="Basic residues" evidence="4">
    <location>
        <begin position="2174"/>
        <end position="2191"/>
    </location>
</feature>
<dbReference type="InterPro" id="IPR006623">
    <property type="entry name" value="THEG"/>
</dbReference>
<evidence type="ECO:0000256" key="1">
    <source>
        <dbReference type="ARBA" id="ARBA00022574"/>
    </source>
</evidence>
<feature type="compositionally biased region" description="Basic and acidic residues" evidence="4">
    <location>
        <begin position="1064"/>
        <end position="1073"/>
    </location>
</feature>
<accession>A0A8D0AZV3</accession>
<dbReference type="GeneTree" id="ENSGT00530000063583"/>